<dbReference type="SUPFAM" id="SSF50800">
    <property type="entry name" value="PK beta-barrel domain-like"/>
    <property type="match status" value="1"/>
</dbReference>
<gene>
    <name evidence="3" type="ORF">RM705_13405</name>
</gene>
<dbReference type="InterPro" id="IPR005302">
    <property type="entry name" value="MoCF_Sase_C"/>
</dbReference>
<evidence type="ECO:0000313" key="4">
    <source>
        <dbReference type="Proteomes" id="UP001183881"/>
    </source>
</evidence>
<name>A0ABU2PU45_9ACTN</name>
<dbReference type="Pfam" id="PF03473">
    <property type="entry name" value="MOSC"/>
    <property type="match status" value="1"/>
</dbReference>
<dbReference type="Gene3D" id="2.40.33.20">
    <property type="entry name" value="PK beta-barrel domain-like"/>
    <property type="match status" value="1"/>
</dbReference>
<dbReference type="InterPro" id="IPR052353">
    <property type="entry name" value="Benzoxazolinone_Detox_Enz"/>
</dbReference>
<evidence type="ECO:0000313" key="3">
    <source>
        <dbReference type="EMBL" id="MDT0395683.1"/>
    </source>
</evidence>
<dbReference type="InterPro" id="IPR011037">
    <property type="entry name" value="Pyrv_Knase-like_insert_dom_sf"/>
</dbReference>
<reference evidence="4" key="1">
    <citation type="submission" date="2023-07" db="EMBL/GenBank/DDBJ databases">
        <title>30 novel species of actinomycetes from the DSMZ collection.</title>
        <authorList>
            <person name="Nouioui I."/>
        </authorList>
    </citation>
    <scope>NUCLEOTIDE SEQUENCE [LARGE SCALE GENOMIC DNA]</scope>
    <source>
        <strain evidence="4">DSM 41636</strain>
    </source>
</reference>
<protein>
    <submittedName>
        <fullName evidence="3">MOSC domain-containing protein</fullName>
    </submittedName>
</protein>
<dbReference type="PANTHER" id="PTHR30212:SF2">
    <property type="entry name" value="PROTEIN YIIM"/>
    <property type="match status" value="1"/>
</dbReference>
<dbReference type="RefSeq" id="WP_311644008.1">
    <property type="nucleotide sequence ID" value="NZ_JAVRFA010000012.1"/>
</dbReference>
<accession>A0ABU2PU45</accession>
<feature type="domain" description="MOSC" evidence="2">
    <location>
        <begin position="29"/>
        <end position="164"/>
    </location>
</feature>
<sequence length="197" mass="21644">MPSLLSVNVGMPRDVSWQGKTVHTGVWKEPVSGPVMVRRLNIDGDGQGDRAGHGGEQRAVLVYQVQSYRYWQEHFRRHDFVYGEFGENLTVDGLGDTEVCIGDRYAIGEAEFEVTQPRVTCYRVGMRVGEPELPALLVSHHRPGFYMRVIREGHIQAGDPITKTRTGPGPLSPAPTPCSTCPTETPTSSASPCPSPL</sequence>
<dbReference type="EMBL" id="JAVRFA010000012">
    <property type="protein sequence ID" value="MDT0395683.1"/>
    <property type="molecule type" value="Genomic_DNA"/>
</dbReference>
<comment type="caution">
    <text evidence="3">The sequence shown here is derived from an EMBL/GenBank/DDBJ whole genome shotgun (WGS) entry which is preliminary data.</text>
</comment>
<dbReference type="PANTHER" id="PTHR30212">
    <property type="entry name" value="PROTEIN YIIM"/>
    <property type="match status" value="1"/>
</dbReference>
<feature type="region of interest" description="Disordered" evidence="1">
    <location>
        <begin position="159"/>
        <end position="197"/>
    </location>
</feature>
<evidence type="ECO:0000259" key="2">
    <source>
        <dbReference type="PROSITE" id="PS51340"/>
    </source>
</evidence>
<organism evidence="3 4">
    <name type="scientific">Streptomyces edwardsiae</name>
    <dbReference type="NCBI Taxonomy" id="3075527"/>
    <lineage>
        <taxon>Bacteria</taxon>
        <taxon>Bacillati</taxon>
        <taxon>Actinomycetota</taxon>
        <taxon>Actinomycetes</taxon>
        <taxon>Kitasatosporales</taxon>
        <taxon>Streptomycetaceae</taxon>
        <taxon>Streptomyces</taxon>
    </lineage>
</organism>
<proteinExistence type="predicted"/>
<dbReference type="Proteomes" id="UP001183881">
    <property type="component" value="Unassembled WGS sequence"/>
</dbReference>
<evidence type="ECO:0000256" key="1">
    <source>
        <dbReference type="SAM" id="MobiDB-lite"/>
    </source>
</evidence>
<keyword evidence="4" id="KW-1185">Reference proteome</keyword>
<dbReference type="PROSITE" id="PS51340">
    <property type="entry name" value="MOSC"/>
    <property type="match status" value="1"/>
</dbReference>
<feature type="compositionally biased region" description="Low complexity" evidence="1">
    <location>
        <begin position="177"/>
        <end position="197"/>
    </location>
</feature>